<dbReference type="Proteomes" id="UP000250163">
    <property type="component" value="Chromosome MORIYA"/>
</dbReference>
<dbReference type="KEGG" id="mya:MORIYA_2142"/>
<keyword evidence="6 8" id="KW-1133">Transmembrane helix</keyword>
<dbReference type="SUPFAM" id="SSF81345">
    <property type="entry name" value="ABC transporter involved in vitamin B12 uptake, BtuC"/>
    <property type="match status" value="1"/>
</dbReference>
<keyword evidence="7 8" id="KW-0472">Membrane</keyword>
<keyword evidence="3" id="KW-0813">Transport</keyword>
<dbReference type="InterPro" id="IPR000522">
    <property type="entry name" value="ABC_transptr_permease_BtuC"/>
</dbReference>
<keyword evidence="5 8" id="KW-0812">Transmembrane</keyword>
<evidence type="ECO:0000256" key="4">
    <source>
        <dbReference type="ARBA" id="ARBA00022475"/>
    </source>
</evidence>
<evidence type="ECO:0000256" key="5">
    <source>
        <dbReference type="ARBA" id="ARBA00022692"/>
    </source>
</evidence>
<dbReference type="GO" id="GO:0022857">
    <property type="term" value="F:transmembrane transporter activity"/>
    <property type="evidence" value="ECO:0007669"/>
    <property type="project" value="InterPro"/>
</dbReference>
<evidence type="ECO:0000256" key="2">
    <source>
        <dbReference type="ARBA" id="ARBA00007935"/>
    </source>
</evidence>
<dbReference type="Gene3D" id="1.10.3470.10">
    <property type="entry name" value="ABC transporter involved in vitamin B12 uptake, BtuC"/>
    <property type="match status" value="1"/>
</dbReference>
<keyword evidence="10" id="KW-1185">Reference proteome</keyword>
<dbReference type="PANTHER" id="PTHR30472">
    <property type="entry name" value="FERRIC ENTEROBACTIN TRANSPORT SYSTEM PERMEASE PROTEIN"/>
    <property type="match status" value="1"/>
</dbReference>
<accession>A0A330LP12</accession>
<protein>
    <submittedName>
        <fullName evidence="9">Permease protein of ABC transporter</fullName>
    </submittedName>
</protein>
<evidence type="ECO:0000256" key="7">
    <source>
        <dbReference type="ARBA" id="ARBA00023136"/>
    </source>
</evidence>
<organism evidence="9 10">
    <name type="scientific">Moritella yayanosii</name>
    <dbReference type="NCBI Taxonomy" id="69539"/>
    <lineage>
        <taxon>Bacteria</taxon>
        <taxon>Pseudomonadati</taxon>
        <taxon>Pseudomonadota</taxon>
        <taxon>Gammaproteobacteria</taxon>
        <taxon>Alteromonadales</taxon>
        <taxon>Moritellaceae</taxon>
        <taxon>Moritella</taxon>
    </lineage>
</organism>
<gene>
    <name evidence="9" type="ORF">MORIYA_2142</name>
</gene>
<dbReference type="AlphaFoldDB" id="A0A330LP12"/>
<evidence type="ECO:0000256" key="1">
    <source>
        <dbReference type="ARBA" id="ARBA00004651"/>
    </source>
</evidence>
<dbReference type="InterPro" id="IPR037294">
    <property type="entry name" value="ABC_BtuC-like"/>
</dbReference>
<dbReference type="GO" id="GO:0005886">
    <property type="term" value="C:plasma membrane"/>
    <property type="evidence" value="ECO:0007669"/>
    <property type="project" value="UniProtKB-SubCell"/>
</dbReference>
<keyword evidence="4" id="KW-1003">Cell membrane</keyword>
<evidence type="ECO:0000256" key="8">
    <source>
        <dbReference type="SAM" id="Phobius"/>
    </source>
</evidence>
<dbReference type="EMBL" id="LS483250">
    <property type="protein sequence ID" value="SQD78620.1"/>
    <property type="molecule type" value="Genomic_DNA"/>
</dbReference>
<comment type="subcellular location">
    <subcellularLocation>
        <location evidence="1">Cell membrane</location>
        <topology evidence="1">Multi-pass membrane protein</topology>
    </subcellularLocation>
</comment>
<feature type="transmembrane region" description="Helical" evidence="8">
    <location>
        <begin position="5"/>
        <end position="24"/>
    </location>
</feature>
<proteinExistence type="inferred from homology"/>
<comment type="similarity">
    <text evidence="2">Belongs to the binding-protein-dependent transport system permease family. FecCD subfamily.</text>
</comment>
<dbReference type="GO" id="GO:0033214">
    <property type="term" value="P:siderophore-iron import into cell"/>
    <property type="evidence" value="ECO:0007669"/>
    <property type="project" value="TreeGrafter"/>
</dbReference>
<feature type="transmembrane region" description="Helical" evidence="8">
    <location>
        <begin position="30"/>
        <end position="51"/>
    </location>
</feature>
<dbReference type="PANTHER" id="PTHR30472:SF25">
    <property type="entry name" value="ABC TRANSPORTER PERMEASE PROTEIN MJ0876-RELATED"/>
    <property type="match status" value="1"/>
</dbReference>
<evidence type="ECO:0000313" key="9">
    <source>
        <dbReference type="EMBL" id="SQD78620.1"/>
    </source>
</evidence>
<evidence type="ECO:0000256" key="3">
    <source>
        <dbReference type="ARBA" id="ARBA00022448"/>
    </source>
</evidence>
<evidence type="ECO:0000313" key="10">
    <source>
        <dbReference type="Proteomes" id="UP000250163"/>
    </source>
</evidence>
<name>A0A330LP12_9GAMM</name>
<reference evidence="10" key="1">
    <citation type="submission" date="2018-05" db="EMBL/GenBank/DDBJ databases">
        <authorList>
            <person name="Cea G.-C."/>
            <person name="William W."/>
        </authorList>
    </citation>
    <scope>NUCLEOTIDE SEQUENCE [LARGE SCALE GENOMIC DNA]</scope>
    <source>
        <strain evidence="10">DB21MT 5</strain>
    </source>
</reference>
<dbReference type="Pfam" id="PF01032">
    <property type="entry name" value="FecCD"/>
    <property type="match status" value="1"/>
</dbReference>
<evidence type="ECO:0000256" key="6">
    <source>
        <dbReference type="ARBA" id="ARBA00022989"/>
    </source>
</evidence>
<sequence length="57" mass="6281">MSIFFVGEIGFIGLIAPHIARLLVGEDHTFFLPISIVTSIVGIPLFITLILSRQSRL</sequence>